<dbReference type="PANTHER" id="PTHR43259:SF1">
    <property type="entry name" value="N-ACETYLTRANSFERASE DOMAIN-CONTAINING PROTEIN"/>
    <property type="match status" value="1"/>
</dbReference>
<keyword evidence="3" id="KW-1185">Reference proteome</keyword>
<gene>
    <name evidence="2" type="ORF">ACFQPF_16400</name>
</gene>
<sequence>MIHLSYMNEVEFKKYLEFMIPEYARDIAINFDLTLEQAMEESEMMINDLFKDGRSTEGQYLFHITDALSQEKVGMLWYSIVPEINQAFLYHIFIEASERGKGYGTKTLEKLQDTLKEKGVKSIGLSVFGSNDAAFRLYRKLGF</sequence>
<dbReference type="SUPFAM" id="SSF55729">
    <property type="entry name" value="Acyl-CoA N-acyltransferases (Nat)"/>
    <property type="match status" value="1"/>
</dbReference>
<accession>A0ABW2NW97</accession>
<dbReference type="GO" id="GO:0016746">
    <property type="term" value="F:acyltransferase activity"/>
    <property type="evidence" value="ECO:0007669"/>
    <property type="project" value="UniProtKB-KW"/>
</dbReference>
<feature type="domain" description="N-acetyltransferase" evidence="1">
    <location>
        <begin position="18"/>
        <end position="143"/>
    </location>
</feature>
<dbReference type="PANTHER" id="PTHR43259">
    <property type="entry name" value="SPT10P"/>
    <property type="match status" value="1"/>
</dbReference>
<dbReference type="RefSeq" id="WP_379750917.1">
    <property type="nucleotide sequence ID" value="NZ_JBHTCP010000050.1"/>
</dbReference>
<proteinExistence type="predicted"/>
<name>A0ABW2NW97_9BACL</name>
<dbReference type="EC" id="2.3.1.-" evidence="2"/>
<evidence type="ECO:0000313" key="3">
    <source>
        <dbReference type="Proteomes" id="UP001596549"/>
    </source>
</evidence>
<evidence type="ECO:0000313" key="2">
    <source>
        <dbReference type="EMBL" id="MFC7373223.1"/>
    </source>
</evidence>
<keyword evidence="2" id="KW-0012">Acyltransferase</keyword>
<organism evidence="2 3">
    <name type="scientific">Fictibacillus iocasae</name>
    <dbReference type="NCBI Taxonomy" id="2715437"/>
    <lineage>
        <taxon>Bacteria</taxon>
        <taxon>Bacillati</taxon>
        <taxon>Bacillota</taxon>
        <taxon>Bacilli</taxon>
        <taxon>Bacillales</taxon>
        <taxon>Fictibacillaceae</taxon>
        <taxon>Fictibacillus</taxon>
    </lineage>
</organism>
<dbReference type="InterPro" id="IPR000182">
    <property type="entry name" value="GNAT_dom"/>
</dbReference>
<dbReference type="InterPro" id="IPR052829">
    <property type="entry name" value="N-acetyltransferase_domain"/>
</dbReference>
<dbReference type="EMBL" id="JBHTCP010000050">
    <property type="protein sequence ID" value="MFC7373223.1"/>
    <property type="molecule type" value="Genomic_DNA"/>
</dbReference>
<dbReference type="CDD" id="cd04301">
    <property type="entry name" value="NAT_SF"/>
    <property type="match status" value="1"/>
</dbReference>
<dbReference type="Proteomes" id="UP001596549">
    <property type="component" value="Unassembled WGS sequence"/>
</dbReference>
<dbReference type="Gene3D" id="3.40.630.30">
    <property type="match status" value="1"/>
</dbReference>
<dbReference type="PROSITE" id="PS51186">
    <property type="entry name" value="GNAT"/>
    <property type="match status" value="1"/>
</dbReference>
<reference evidence="3" key="1">
    <citation type="journal article" date="2019" name="Int. J. Syst. Evol. Microbiol.">
        <title>The Global Catalogue of Microorganisms (GCM) 10K type strain sequencing project: providing services to taxonomists for standard genome sequencing and annotation.</title>
        <authorList>
            <consortium name="The Broad Institute Genomics Platform"/>
            <consortium name="The Broad Institute Genome Sequencing Center for Infectious Disease"/>
            <person name="Wu L."/>
            <person name="Ma J."/>
        </authorList>
    </citation>
    <scope>NUCLEOTIDE SEQUENCE [LARGE SCALE GENOMIC DNA]</scope>
    <source>
        <strain evidence="3">NBRC 106396</strain>
    </source>
</reference>
<evidence type="ECO:0000259" key="1">
    <source>
        <dbReference type="PROSITE" id="PS51186"/>
    </source>
</evidence>
<dbReference type="Pfam" id="PF00583">
    <property type="entry name" value="Acetyltransf_1"/>
    <property type="match status" value="1"/>
</dbReference>
<keyword evidence="2" id="KW-0808">Transferase</keyword>
<dbReference type="InterPro" id="IPR016181">
    <property type="entry name" value="Acyl_CoA_acyltransferase"/>
</dbReference>
<comment type="caution">
    <text evidence="2">The sequence shown here is derived from an EMBL/GenBank/DDBJ whole genome shotgun (WGS) entry which is preliminary data.</text>
</comment>
<protein>
    <submittedName>
        <fullName evidence="2">GNAT family N-acetyltransferase</fullName>
        <ecNumber evidence="2">2.3.1.-</ecNumber>
    </submittedName>
</protein>